<protein>
    <submittedName>
        <fullName evidence="14">Putative membrane protein</fullName>
    </submittedName>
</protein>
<comment type="caution">
    <text evidence="14">The sequence shown here is derived from an EMBL/GenBank/DDBJ whole genome shotgun (WGS) entry which is preliminary data.</text>
</comment>
<evidence type="ECO:0000313" key="15">
    <source>
        <dbReference type="Proteomes" id="UP000028922"/>
    </source>
</evidence>
<keyword evidence="6" id="KW-0441">Lipid A biosynthesis</keyword>
<dbReference type="AlphaFoldDB" id="A0A086CFX3"/>
<feature type="transmembrane region" description="Helical" evidence="12">
    <location>
        <begin position="77"/>
        <end position="97"/>
    </location>
</feature>
<keyword evidence="3" id="KW-1003">Cell membrane</keyword>
<dbReference type="Gene3D" id="1.10.3730.20">
    <property type="match status" value="2"/>
</dbReference>
<dbReference type="InterPro" id="IPR037185">
    <property type="entry name" value="EmrE-like"/>
</dbReference>
<gene>
    <name evidence="14" type="ORF">ucyna2_01077</name>
</gene>
<proteinExistence type="inferred from homology"/>
<dbReference type="STRING" id="1527444.ucyna2_01077"/>
<evidence type="ECO:0000256" key="9">
    <source>
        <dbReference type="ARBA" id="ARBA00022989"/>
    </source>
</evidence>
<feature type="transmembrane region" description="Helical" evidence="12">
    <location>
        <begin position="228"/>
        <end position="248"/>
    </location>
</feature>
<evidence type="ECO:0000313" key="14">
    <source>
        <dbReference type="EMBL" id="KFF41087.1"/>
    </source>
</evidence>
<evidence type="ECO:0000256" key="1">
    <source>
        <dbReference type="ARBA" id="ARBA00004651"/>
    </source>
</evidence>
<accession>A0A086CFX3</accession>
<comment type="similarity">
    <text evidence="2">Belongs to the EamA transporter family.</text>
</comment>
<dbReference type="Proteomes" id="UP000028922">
    <property type="component" value="Unassembled WGS sequence"/>
</dbReference>
<evidence type="ECO:0000256" key="3">
    <source>
        <dbReference type="ARBA" id="ARBA00022475"/>
    </source>
</evidence>
<keyword evidence="10" id="KW-0443">Lipid metabolism</keyword>
<feature type="domain" description="EamA" evidence="13">
    <location>
        <begin position="200"/>
        <end position="269"/>
    </location>
</feature>
<keyword evidence="7 12" id="KW-0812">Transmembrane</keyword>
<dbReference type="InterPro" id="IPR000390">
    <property type="entry name" value="Small_drug/metabolite_transptr"/>
</dbReference>
<organism evidence="14 15">
    <name type="scientific">Candidatus Atelocyanobacterium thalassa isolate SIO64986</name>
    <dbReference type="NCBI Taxonomy" id="1527444"/>
    <lineage>
        <taxon>Bacteria</taxon>
        <taxon>Bacillati</taxon>
        <taxon>Cyanobacteriota</taxon>
        <taxon>Cyanophyceae</taxon>
        <taxon>Oscillatoriophycideae</taxon>
        <taxon>Chroococcales</taxon>
        <taxon>Aphanothecaceae</taxon>
        <taxon>Candidatus Atelocyanobacterium</taxon>
        <taxon>Candidatus Atelocyanobacterium thalassae</taxon>
    </lineage>
</organism>
<dbReference type="GO" id="GO:0022857">
    <property type="term" value="F:transmembrane transporter activity"/>
    <property type="evidence" value="ECO:0007669"/>
    <property type="project" value="InterPro"/>
</dbReference>
<dbReference type="PATRIC" id="fig|1527444.3.peg.1026"/>
<dbReference type="InterPro" id="IPR000620">
    <property type="entry name" value="EamA_dom"/>
</dbReference>
<dbReference type="Pfam" id="PF00892">
    <property type="entry name" value="EamA"/>
    <property type="match status" value="1"/>
</dbReference>
<name>A0A086CFX3_9CHRO</name>
<feature type="transmembrane region" description="Helical" evidence="12">
    <location>
        <begin position="197"/>
        <end position="222"/>
    </location>
</feature>
<sequence>MKIFLLLASLSITQVLGDIFLSRGMKDFVGFDSSNPTIILYLITYVLTNYWILSGLGILIISLSLYLTAISKLDLSYVLPIHASSYVLNGIFAWAFLGEDVTSMRWLSTFVISCGALCVGLSDSKTANSVQHNNLKSRNLPLFFLPFSLTISKTWLAIMISSVSDASGDLLLAVGMKKIGEIEKVTLSEVKKMIIKIITSPLIISGIACQGIAFFSFISVLSWTDISFARPATALTYIISMLGAKLILKEDIQRQKLWGIILIGLGVFIHR</sequence>
<evidence type="ECO:0000256" key="7">
    <source>
        <dbReference type="ARBA" id="ARBA00022692"/>
    </source>
</evidence>
<evidence type="ECO:0000256" key="8">
    <source>
        <dbReference type="ARBA" id="ARBA00022985"/>
    </source>
</evidence>
<keyword evidence="5" id="KW-0997">Cell inner membrane</keyword>
<keyword evidence="4" id="KW-0444">Lipid biosynthesis</keyword>
<dbReference type="SUPFAM" id="SSF103481">
    <property type="entry name" value="Multidrug resistance efflux transporter EmrE"/>
    <property type="match status" value="2"/>
</dbReference>
<evidence type="ECO:0000256" key="6">
    <source>
        <dbReference type="ARBA" id="ARBA00022556"/>
    </source>
</evidence>
<evidence type="ECO:0000256" key="10">
    <source>
        <dbReference type="ARBA" id="ARBA00023098"/>
    </source>
</evidence>
<keyword evidence="11 12" id="KW-0472">Membrane</keyword>
<dbReference type="eggNOG" id="COG2510">
    <property type="taxonomic scope" value="Bacteria"/>
</dbReference>
<dbReference type="PANTHER" id="PTHR30561">
    <property type="entry name" value="SMR FAMILY PROTON-DEPENDENT DRUG EFFLUX TRANSPORTER SUGE"/>
    <property type="match status" value="1"/>
</dbReference>
<feature type="transmembrane region" description="Helical" evidence="12">
    <location>
        <begin position="41"/>
        <end position="65"/>
    </location>
</feature>
<evidence type="ECO:0000259" key="13">
    <source>
        <dbReference type="Pfam" id="PF00892"/>
    </source>
</evidence>
<reference evidence="14 15" key="1">
    <citation type="submission" date="2014-08" db="EMBL/GenBank/DDBJ databases">
        <title>Comparative genomics reveals surprising divergence of two closely related strains of uncultivated UCYN-A cyanobacteria.</title>
        <authorList>
            <person name="Bombar D."/>
            <person name="Heller P."/>
            <person name="Sanchez-Baracaldo P."/>
            <person name="Carter B.J."/>
            <person name="Zert J.P."/>
        </authorList>
    </citation>
    <scope>NUCLEOTIDE SEQUENCE [LARGE SCALE GENOMIC DNA]</scope>
</reference>
<comment type="subcellular location">
    <subcellularLocation>
        <location evidence="1">Cell membrane</location>
        <topology evidence="1">Multi-pass membrane protein</topology>
    </subcellularLocation>
</comment>
<dbReference type="GO" id="GO:0009103">
    <property type="term" value="P:lipopolysaccharide biosynthetic process"/>
    <property type="evidence" value="ECO:0007669"/>
    <property type="project" value="UniProtKB-KW"/>
</dbReference>
<keyword evidence="9 12" id="KW-1133">Transmembrane helix</keyword>
<evidence type="ECO:0000256" key="2">
    <source>
        <dbReference type="ARBA" id="ARBA00007362"/>
    </source>
</evidence>
<evidence type="ECO:0000256" key="4">
    <source>
        <dbReference type="ARBA" id="ARBA00022516"/>
    </source>
</evidence>
<dbReference type="PANTHER" id="PTHR30561:SF9">
    <property type="entry name" value="4-AMINO-4-DEOXY-L-ARABINOSE-PHOSPHOUNDECAPRENOL FLIPPASE SUBUNIT ARNF-RELATED"/>
    <property type="match status" value="1"/>
</dbReference>
<keyword evidence="8" id="KW-0448">Lipopolysaccharide biosynthesis</keyword>
<evidence type="ECO:0000256" key="12">
    <source>
        <dbReference type="SAM" id="Phobius"/>
    </source>
</evidence>
<dbReference type="EMBL" id="JPSP01000014">
    <property type="protein sequence ID" value="KFF41087.1"/>
    <property type="molecule type" value="Genomic_DNA"/>
</dbReference>
<evidence type="ECO:0000256" key="11">
    <source>
        <dbReference type="ARBA" id="ARBA00023136"/>
    </source>
</evidence>
<dbReference type="GO" id="GO:0005886">
    <property type="term" value="C:plasma membrane"/>
    <property type="evidence" value="ECO:0007669"/>
    <property type="project" value="UniProtKB-SubCell"/>
</dbReference>
<evidence type="ECO:0000256" key="5">
    <source>
        <dbReference type="ARBA" id="ARBA00022519"/>
    </source>
</evidence>